<protein>
    <submittedName>
        <fullName evidence="1">Uncharacterized protein</fullName>
    </submittedName>
</protein>
<sequence>MIDNTKRILQSTLQTLWEESKPLVTFLQDFPWKVERLPQMIREQVITKVPSTTGITDTTNQKIQATEIIQEKLKKSVTVAENNYTTIKVDIEKIGLQNDDPMLISLEEYRTSIDTCVAMLEKIPQLQNECIVREAIELAQGYIGKRMYLECLSLLDQVFEKFEDESALKETEEYSTLQSYHQDILKKLQDEKNKKVLLEHQRME</sequence>
<proteinExistence type="predicted"/>
<dbReference type="AlphaFoldDB" id="A0A0A9XJR8"/>
<dbReference type="EMBL" id="GBHO01026249">
    <property type="protein sequence ID" value="JAG17355.1"/>
    <property type="molecule type" value="Transcribed_RNA"/>
</dbReference>
<reference evidence="1" key="1">
    <citation type="journal article" date="2014" name="PLoS ONE">
        <title>Transcriptome-Based Identification of ABC Transporters in the Western Tarnished Plant Bug Lygus hesperus.</title>
        <authorList>
            <person name="Hull J.J."/>
            <person name="Chaney K."/>
            <person name="Geib S.M."/>
            <person name="Fabrick J.A."/>
            <person name="Brent C.S."/>
            <person name="Walsh D."/>
            <person name="Lavine L.C."/>
        </authorList>
    </citation>
    <scope>NUCLEOTIDE SEQUENCE</scope>
</reference>
<name>A0A0A9XJR8_LYGHE</name>
<organism evidence="1">
    <name type="scientific">Lygus hesperus</name>
    <name type="common">Western plant bug</name>
    <dbReference type="NCBI Taxonomy" id="30085"/>
    <lineage>
        <taxon>Eukaryota</taxon>
        <taxon>Metazoa</taxon>
        <taxon>Ecdysozoa</taxon>
        <taxon>Arthropoda</taxon>
        <taxon>Hexapoda</taxon>
        <taxon>Insecta</taxon>
        <taxon>Pterygota</taxon>
        <taxon>Neoptera</taxon>
        <taxon>Paraneoptera</taxon>
        <taxon>Hemiptera</taxon>
        <taxon>Heteroptera</taxon>
        <taxon>Panheteroptera</taxon>
        <taxon>Cimicomorpha</taxon>
        <taxon>Miridae</taxon>
        <taxon>Mirini</taxon>
        <taxon>Lygus</taxon>
    </lineage>
</organism>
<reference evidence="1" key="2">
    <citation type="submission" date="2014-07" db="EMBL/GenBank/DDBJ databases">
        <authorList>
            <person name="Hull J."/>
        </authorList>
    </citation>
    <scope>NUCLEOTIDE SEQUENCE</scope>
</reference>
<evidence type="ECO:0000313" key="1">
    <source>
        <dbReference type="EMBL" id="JAG17355.1"/>
    </source>
</evidence>
<gene>
    <name evidence="1" type="ORF">CM83_102119</name>
</gene>
<accession>A0A0A9XJR8</accession>